<feature type="region of interest" description="Disordered" evidence="1">
    <location>
        <begin position="53"/>
        <end position="87"/>
    </location>
</feature>
<protein>
    <submittedName>
        <fullName evidence="2">Uncharacterized protein</fullName>
    </submittedName>
</protein>
<dbReference type="RefSeq" id="WP_069185571.1">
    <property type="nucleotide sequence ID" value="NZ_FLYE01000001.1"/>
</dbReference>
<dbReference type="EMBL" id="FLYE01000001">
    <property type="protein sequence ID" value="SCA54830.1"/>
    <property type="molecule type" value="Genomic_DNA"/>
</dbReference>
<keyword evidence="3" id="KW-1185">Reference proteome</keyword>
<reference evidence="2 3" key="1">
    <citation type="submission" date="2016-07" db="EMBL/GenBank/DDBJ databases">
        <authorList>
            <person name="Lefevre C.T."/>
        </authorList>
    </citation>
    <scope>NUCLEOTIDE SEQUENCE [LARGE SCALE GENOMIC DNA]</scope>
    <source>
        <strain evidence="2">PR1</strain>
    </source>
</reference>
<name>A0A1C3RC36_9PROT</name>
<evidence type="ECO:0000256" key="1">
    <source>
        <dbReference type="SAM" id="MobiDB-lite"/>
    </source>
</evidence>
<gene>
    <name evidence="2" type="ORF">MTBPR1_10077</name>
</gene>
<dbReference type="AlphaFoldDB" id="A0A1C3RC36"/>
<proteinExistence type="predicted"/>
<accession>A0A1C3RC36</accession>
<dbReference type="Pfam" id="PF11123">
    <property type="entry name" value="DNA_Packaging_2"/>
    <property type="match status" value="1"/>
</dbReference>
<dbReference type="STRING" id="1867952.MTBPR1_10077"/>
<sequence length="87" mass="9812">MTQEHTGPAPETTLAELHSMLTNIFLDMVSSDDPIKAKDMRVIVSFLKDNGYGHKPARKTTRKTPYNPSQHQIPDLSNGHWPETIIN</sequence>
<evidence type="ECO:0000313" key="3">
    <source>
        <dbReference type="Proteomes" id="UP000231658"/>
    </source>
</evidence>
<dbReference type="InterPro" id="IPR024345">
    <property type="entry name" value="DNA_matur_Phage_T7-like"/>
</dbReference>
<evidence type="ECO:0000313" key="2">
    <source>
        <dbReference type="EMBL" id="SCA54830.1"/>
    </source>
</evidence>
<feature type="compositionally biased region" description="Polar residues" evidence="1">
    <location>
        <begin position="63"/>
        <end position="72"/>
    </location>
</feature>
<organism evidence="2 3">
    <name type="scientific">Candidatus Terasakiella magnetica</name>
    <dbReference type="NCBI Taxonomy" id="1867952"/>
    <lineage>
        <taxon>Bacteria</taxon>
        <taxon>Pseudomonadati</taxon>
        <taxon>Pseudomonadota</taxon>
        <taxon>Alphaproteobacteria</taxon>
        <taxon>Rhodospirillales</taxon>
        <taxon>Terasakiellaceae</taxon>
        <taxon>Terasakiella</taxon>
    </lineage>
</organism>
<dbReference type="Proteomes" id="UP000231658">
    <property type="component" value="Unassembled WGS sequence"/>
</dbReference>